<dbReference type="Pfam" id="PF00291">
    <property type="entry name" value="PALP"/>
    <property type="match status" value="1"/>
</dbReference>
<evidence type="ECO:0000256" key="6">
    <source>
        <dbReference type="ARBA" id="ARBA00022898"/>
    </source>
</evidence>
<feature type="domain" description="Tryptophan synthase beta chain-like PALP" evidence="7">
    <location>
        <begin position="21"/>
        <end position="304"/>
    </location>
</feature>
<protein>
    <submittedName>
        <fullName evidence="8">Pyridoxal-phosphate dependent enzyme</fullName>
    </submittedName>
</protein>
<comment type="cofactor">
    <cofactor evidence="2">
        <name>pyridoxal 5'-phosphate</name>
        <dbReference type="ChEBI" id="CHEBI:597326"/>
    </cofactor>
</comment>
<evidence type="ECO:0000256" key="3">
    <source>
        <dbReference type="ARBA" id="ARBA00001936"/>
    </source>
</evidence>
<name>A0A3E1K9R8_9GAMM</name>
<dbReference type="GO" id="GO:0018114">
    <property type="term" value="F:threonine racemase activity"/>
    <property type="evidence" value="ECO:0007669"/>
    <property type="project" value="TreeGrafter"/>
</dbReference>
<keyword evidence="6" id="KW-0663">Pyridoxal phosphate</keyword>
<evidence type="ECO:0000256" key="1">
    <source>
        <dbReference type="ARBA" id="ARBA00001913"/>
    </source>
</evidence>
<organism evidence="8 9">
    <name type="scientific">Wenzhouxiangella sediminis</name>
    <dbReference type="NCBI Taxonomy" id="1792836"/>
    <lineage>
        <taxon>Bacteria</taxon>
        <taxon>Pseudomonadati</taxon>
        <taxon>Pseudomonadota</taxon>
        <taxon>Gammaproteobacteria</taxon>
        <taxon>Chromatiales</taxon>
        <taxon>Wenzhouxiangellaceae</taxon>
        <taxon>Wenzhouxiangella</taxon>
    </lineage>
</organism>
<accession>A0A3E1K9R8</accession>
<dbReference type="RefSeq" id="WP_116650207.1">
    <property type="nucleotide sequence ID" value="NZ_QUZK01000025.1"/>
</dbReference>
<dbReference type="GO" id="GO:0005524">
    <property type="term" value="F:ATP binding"/>
    <property type="evidence" value="ECO:0007669"/>
    <property type="project" value="TreeGrafter"/>
</dbReference>
<evidence type="ECO:0000313" key="9">
    <source>
        <dbReference type="Proteomes" id="UP000260351"/>
    </source>
</evidence>
<evidence type="ECO:0000256" key="2">
    <source>
        <dbReference type="ARBA" id="ARBA00001933"/>
    </source>
</evidence>
<gene>
    <name evidence="8" type="ORF">DZC52_05920</name>
</gene>
<dbReference type="Proteomes" id="UP000260351">
    <property type="component" value="Unassembled WGS sequence"/>
</dbReference>
<dbReference type="AlphaFoldDB" id="A0A3E1K9R8"/>
<dbReference type="PANTHER" id="PTHR43050:SF1">
    <property type="entry name" value="SERINE RACEMASE"/>
    <property type="match status" value="1"/>
</dbReference>
<dbReference type="InterPro" id="IPR001926">
    <property type="entry name" value="TrpB-like_PALP"/>
</dbReference>
<dbReference type="CDD" id="cd01562">
    <property type="entry name" value="Thr-dehyd"/>
    <property type="match status" value="1"/>
</dbReference>
<evidence type="ECO:0000313" key="8">
    <source>
        <dbReference type="EMBL" id="RFF30970.1"/>
    </source>
</evidence>
<dbReference type="GO" id="GO:0030378">
    <property type="term" value="F:serine racemase activity"/>
    <property type="evidence" value="ECO:0007669"/>
    <property type="project" value="TreeGrafter"/>
</dbReference>
<proteinExistence type="predicted"/>
<keyword evidence="9" id="KW-1185">Reference proteome</keyword>
<dbReference type="GO" id="GO:0070179">
    <property type="term" value="P:D-serine biosynthetic process"/>
    <property type="evidence" value="ECO:0007669"/>
    <property type="project" value="TreeGrafter"/>
</dbReference>
<dbReference type="OrthoDB" id="9811476at2"/>
<dbReference type="PROSITE" id="PS00165">
    <property type="entry name" value="DEHYDRATASE_SER_THR"/>
    <property type="match status" value="1"/>
</dbReference>
<comment type="cofactor">
    <cofactor evidence="4">
        <name>Mg(2+)</name>
        <dbReference type="ChEBI" id="CHEBI:18420"/>
    </cofactor>
</comment>
<dbReference type="EMBL" id="QUZK01000025">
    <property type="protein sequence ID" value="RFF30970.1"/>
    <property type="molecule type" value="Genomic_DNA"/>
</dbReference>
<dbReference type="GO" id="GO:0030170">
    <property type="term" value="F:pyridoxal phosphate binding"/>
    <property type="evidence" value="ECO:0007669"/>
    <property type="project" value="InterPro"/>
</dbReference>
<evidence type="ECO:0000256" key="5">
    <source>
        <dbReference type="ARBA" id="ARBA00022842"/>
    </source>
</evidence>
<dbReference type="PANTHER" id="PTHR43050">
    <property type="entry name" value="SERINE / THREONINE RACEMASE FAMILY MEMBER"/>
    <property type="match status" value="1"/>
</dbReference>
<comment type="caution">
    <text evidence="8">The sequence shown here is derived from an EMBL/GenBank/DDBJ whole genome shotgun (WGS) entry which is preliminary data.</text>
</comment>
<evidence type="ECO:0000259" key="7">
    <source>
        <dbReference type="Pfam" id="PF00291"/>
    </source>
</evidence>
<comment type="cofactor">
    <cofactor evidence="1">
        <name>Ca(2+)</name>
        <dbReference type="ChEBI" id="CHEBI:29108"/>
    </cofactor>
</comment>
<sequence length="324" mass="33667">MPVESLLKPEDILRARERIRPMVLETPVMTSDVLDELTGASLFFKCEHLQRTGSFKLRGASHAVSLLADDCPGVATHSSGNHGAALASAASRRGFRAEVVVPEGAVADKVDNIRRHGGRVHFCEPTQAGREAALAQLVEAGLEPVPPYDDDRIIAGQGSAALELMEQVADLDCIVAPVGGGGLLAGTALAALTAGRPPEVIGVEPAGADDTARSLAAGRRVDDHHPDTIADGLRALVGERNLGLIRRHVATVLTVSEAQILTAMELIWARLKQTAEPSGAVALAGMLADPGRFSGRRVGVMISGGNLDVAARLAGLAGTPSRPA</sequence>
<dbReference type="GO" id="GO:0000287">
    <property type="term" value="F:magnesium ion binding"/>
    <property type="evidence" value="ECO:0007669"/>
    <property type="project" value="TreeGrafter"/>
</dbReference>
<comment type="cofactor">
    <cofactor evidence="3">
        <name>Mn(2+)</name>
        <dbReference type="ChEBI" id="CHEBI:29035"/>
    </cofactor>
</comment>
<keyword evidence="5" id="KW-0460">Magnesium</keyword>
<dbReference type="GO" id="GO:0003941">
    <property type="term" value="F:L-serine ammonia-lyase activity"/>
    <property type="evidence" value="ECO:0007669"/>
    <property type="project" value="TreeGrafter"/>
</dbReference>
<dbReference type="SUPFAM" id="SSF53686">
    <property type="entry name" value="Tryptophan synthase beta subunit-like PLP-dependent enzymes"/>
    <property type="match status" value="1"/>
</dbReference>
<dbReference type="InterPro" id="IPR036052">
    <property type="entry name" value="TrpB-like_PALP_sf"/>
</dbReference>
<dbReference type="InterPro" id="IPR000634">
    <property type="entry name" value="Ser/Thr_deHydtase_PyrdxlP-BS"/>
</dbReference>
<dbReference type="Gene3D" id="3.40.50.1100">
    <property type="match status" value="2"/>
</dbReference>
<reference evidence="8 9" key="1">
    <citation type="submission" date="2018-08" db="EMBL/GenBank/DDBJ databases">
        <title>Wenzhouxiangella salilacus sp. nov., a novel bacterium isolated from a saline lake in Xinjiang Province, China.</title>
        <authorList>
            <person name="Han S."/>
        </authorList>
    </citation>
    <scope>NUCLEOTIDE SEQUENCE [LARGE SCALE GENOMIC DNA]</scope>
    <source>
        <strain evidence="8 9">XDB06</strain>
    </source>
</reference>
<evidence type="ECO:0000256" key="4">
    <source>
        <dbReference type="ARBA" id="ARBA00001946"/>
    </source>
</evidence>